<dbReference type="GO" id="GO:0006084">
    <property type="term" value="P:acetyl-CoA metabolic process"/>
    <property type="evidence" value="ECO:0007669"/>
    <property type="project" value="InterPro"/>
</dbReference>
<evidence type="ECO:0000256" key="4">
    <source>
        <dbReference type="ARBA" id="ARBA00022679"/>
    </source>
</evidence>
<feature type="domain" description="Hydroxymethylglutaryl-coenzyme A synthase C-terminal" evidence="12">
    <location>
        <begin position="177"/>
        <end position="333"/>
    </location>
</feature>
<evidence type="ECO:0000256" key="10">
    <source>
        <dbReference type="RuleBase" id="RU364071"/>
    </source>
</evidence>
<reference evidence="13 14" key="2">
    <citation type="submission" date="2018-11" db="EMBL/GenBank/DDBJ databases">
        <authorList>
            <consortium name="Pathogen Informatics"/>
        </authorList>
    </citation>
    <scope>NUCLEOTIDE SEQUENCE [LARGE SCALE GENOMIC DNA]</scope>
</reference>
<organism evidence="15">
    <name type="scientific">Soboliphyme baturini</name>
    <dbReference type="NCBI Taxonomy" id="241478"/>
    <lineage>
        <taxon>Eukaryota</taxon>
        <taxon>Metazoa</taxon>
        <taxon>Ecdysozoa</taxon>
        <taxon>Nematoda</taxon>
        <taxon>Enoplea</taxon>
        <taxon>Dorylaimia</taxon>
        <taxon>Dioctophymatida</taxon>
        <taxon>Dioctophymatoidea</taxon>
        <taxon>Soboliphymatidae</taxon>
        <taxon>Soboliphyme</taxon>
    </lineage>
</organism>
<evidence type="ECO:0000313" key="13">
    <source>
        <dbReference type="EMBL" id="VDP06702.1"/>
    </source>
</evidence>
<feature type="domain" description="Hydroxymethylglutaryl-coenzyme A synthase N-terminal" evidence="11">
    <location>
        <begin position="3"/>
        <end position="176"/>
    </location>
</feature>
<keyword evidence="6 10" id="KW-0756">Sterol biosynthesis</keyword>
<evidence type="ECO:0000259" key="11">
    <source>
        <dbReference type="Pfam" id="PF01154"/>
    </source>
</evidence>
<name>A0A183INP0_9BILA</name>
<dbReference type="Pfam" id="PF01154">
    <property type="entry name" value="HMG_CoA_synt_N"/>
    <property type="match status" value="1"/>
</dbReference>
<comment type="pathway">
    <text evidence="1 10">Metabolic intermediate biosynthesis; (R)-mevalonate biosynthesis; (R)-mevalonate from acetyl-CoA: step 2/3.</text>
</comment>
<gene>
    <name evidence="13" type="ORF">SBAD_LOCUS5238</name>
</gene>
<dbReference type="GO" id="GO:0016126">
    <property type="term" value="P:sterol biosynthetic process"/>
    <property type="evidence" value="ECO:0007669"/>
    <property type="project" value="UniProtKB-KW"/>
</dbReference>
<dbReference type="PANTHER" id="PTHR43323">
    <property type="entry name" value="3-HYDROXY-3-METHYLGLUTARYL COENZYME A SYNTHASE"/>
    <property type="match status" value="1"/>
</dbReference>
<dbReference type="EMBL" id="UZAM01008856">
    <property type="protein sequence ID" value="VDP06702.1"/>
    <property type="molecule type" value="Genomic_DNA"/>
</dbReference>
<keyword evidence="4 10" id="KW-0808">Transferase</keyword>
<dbReference type="PROSITE" id="PS01226">
    <property type="entry name" value="HMG_COA_SYNTHASE"/>
    <property type="match status" value="1"/>
</dbReference>
<feature type="active site" description="Proton donor/acceptor" evidence="8">
    <location>
        <position position="249"/>
    </location>
</feature>
<dbReference type="Pfam" id="PF08540">
    <property type="entry name" value="HMG_CoA_synt_C"/>
    <property type="match status" value="1"/>
</dbReference>
<feature type="binding site" evidence="9">
    <location>
        <position position="254"/>
    </location>
    <ligand>
        <name>CoA</name>
        <dbReference type="ChEBI" id="CHEBI:57287"/>
    </ligand>
</feature>
<dbReference type="GO" id="GO:0004421">
    <property type="term" value="F:hydroxymethylglutaryl-CoA synthase activity"/>
    <property type="evidence" value="ECO:0007669"/>
    <property type="project" value="UniProtKB-EC"/>
</dbReference>
<dbReference type="OrthoDB" id="1269963at2759"/>
<sequence>MAWPQDVGILALEVYYPSMYVDQNELEEFDGASRGKYTIGLGQNAMGFCSDCEDVCSLALTVTQHLLECYSVHPSSIGYIAVGTESLIDKSKSVKTVLMQLFSKCGNNDVEGVDTINACFGGTQAMFSAINWIESSSWDGRTALVVMADIAAYAEPSARCTGGAGAVALLIGPNAPVVFDRGVRSFYMEHAYDFYKPAMSSEFPVIDGKLTIQCYLKALDHCYERYCAKAQKVFGKFTSFLQFDALLFHSPYSKLVQKSVARLSYLDMRRTPPFCSDNTVPEETYFNKDLEKAFMKHSAPVFNSKTLPYLLLSKNVGNMYTPSLYAALACFLAT</sequence>
<dbReference type="NCBIfam" id="TIGR01833">
    <property type="entry name" value="HMG-CoA-S_euk"/>
    <property type="match status" value="1"/>
</dbReference>
<dbReference type="InterPro" id="IPR016039">
    <property type="entry name" value="Thiolase-like"/>
</dbReference>
<keyword evidence="10" id="KW-1207">Sterol metabolism</keyword>
<keyword evidence="10" id="KW-0444">Lipid biosynthesis</keyword>
<evidence type="ECO:0000256" key="5">
    <source>
        <dbReference type="ARBA" id="ARBA00022955"/>
    </source>
</evidence>
<dbReference type="AlphaFoldDB" id="A0A183INP0"/>
<evidence type="ECO:0000256" key="2">
    <source>
        <dbReference type="ARBA" id="ARBA00007061"/>
    </source>
</evidence>
<accession>A0A183INP0</accession>
<keyword evidence="10" id="KW-0443">Lipid metabolism</keyword>
<dbReference type="GO" id="GO:0010142">
    <property type="term" value="P:farnesyl diphosphate biosynthetic process, mevalonate pathway"/>
    <property type="evidence" value="ECO:0007669"/>
    <property type="project" value="InterPro"/>
</dbReference>
<feature type="active site" description="Acyl-thioester intermediate" evidence="8">
    <location>
        <position position="119"/>
    </location>
</feature>
<keyword evidence="14" id="KW-1185">Reference proteome</keyword>
<dbReference type="SUPFAM" id="SSF53901">
    <property type="entry name" value="Thiolase-like"/>
    <property type="match status" value="2"/>
</dbReference>
<dbReference type="PANTHER" id="PTHR43323:SF2">
    <property type="entry name" value="HYDROXYMETHYLGLUTARYL-COA SYNTHASE"/>
    <property type="match status" value="1"/>
</dbReference>
<evidence type="ECO:0000256" key="1">
    <source>
        <dbReference type="ARBA" id="ARBA00005218"/>
    </source>
</evidence>
<evidence type="ECO:0000259" key="12">
    <source>
        <dbReference type="Pfam" id="PF08540"/>
    </source>
</evidence>
<dbReference type="Proteomes" id="UP000270296">
    <property type="component" value="Unassembled WGS sequence"/>
</dbReference>
<dbReference type="EC" id="2.3.3.10" evidence="3 10"/>
<evidence type="ECO:0000313" key="14">
    <source>
        <dbReference type="Proteomes" id="UP000270296"/>
    </source>
</evidence>
<evidence type="ECO:0000256" key="9">
    <source>
        <dbReference type="PIRSR" id="PIRSR610122-2"/>
    </source>
</evidence>
<dbReference type="InterPro" id="IPR013528">
    <property type="entry name" value="HMG_CoA_synth_N"/>
</dbReference>
<dbReference type="WBParaSite" id="SBAD_0000545201-mRNA-1">
    <property type="protein sequence ID" value="SBAD_0000545201-mRNA-1"/>
    <property type="gene ID" value="SBAD_0000545201"/>
</dbReference>
<protein>
    <recommendedName>
        <fullName evidence="3 10">Hydroxymethylglutaryl-CoA synthase</fullName>
        <shortName evidence="10">HMG-CoA synthase</shortName>
        <ecNumber evidence="3 10">2.3.3.10</ecNumber>
    </recommendedName>
    <alternativeName>
        <fullName evidence="10">3-hydroxy-3-methylglutaryl coenzyme A synthase</fullName>
    </alternativeName>
</protein>
<dbReference type="InterPro" id="IPR013746">
    <property type="entry name" value="HMG_CoA_synt_C_dom"/>
</dbReference>
<feature type="active site" description="Proton donor/acceptor" evidence="8">
    <location>
        <position position="85"/>
    </location>
</feature>
<reference evidence="15" key="1">
    <citation type="submission" date="2016-06" db="UniProtKB">
        <authorList>
            <consortium name="WormBaseParasite"/>
        </authorList>
    </citation>
    <scope>IDENTIFICATION</scope>
</reference>
<feature type="binding site" evidence="9">
    <location>
        <position position="258"/>
    </location>
    <ligand>
        <name>CoA</name>
        <dbReference type="ChEBI" id="CHEBI:57287"/>
    </ligand>
</feature>
<dbReference type="CDD" id="cd00827">
    <property type="entry name" value="init_cond_enzymes"/>
    <property type="match status" value="1"/>
</dbReference>
<comment type="function">
    <text evidence="10">Catalyzes the condensation of acetyl-CoA with acetoacetyl-CoA to form HMG-CoA.</text>
</comment>
<keyword evidence="10" id="KW-0753">Steroid metabolism</keyword>
<dbReference type="UniPathway" id="UPA00058">
    <property type="reaction ID" value="UER00102"/>
</dbReference>
<evidence type="ECO:0000256" key="8">
    <source>
        <dbReference type="PIRSR" id="PIRSR610122-1"/>
    </source>
</evidence>
<evidence type="ECO:0000256" key="3">
    <source>
        <dbReference type="ARBA" id="ARBA00012978"/>
    </source>
</evidence>
<evidence type="ECO:0000256" key="6">
    <source>
        <dbReference type="ARBA" id="ARBA00023011"/>
    </source>
</evidence>
<dbReference type="Gene3D" id="3.40.47.10">
    <property type="match status" value="1"/>
</dbReference>
<comment type="catalytic activity">
    <reaction evidence="7">
        <text>acetoacetyl-CoA + acetyl-CoA + H2O = (3S)-3-hydroxy-3-methylglutaryl-CoA + CoA + H(+)</text>
        <dbReference type="Rhea" id="RHEA:10188"/>
        <dbReference type="ChEBI" id="CHEBI:15377"/>
        <dbReference type="ChEBI" id="CHEBI:15378"/>
        <dbReference type="ChEBI" id="CHEBI:43074"/>
        <dbReference type="ChEBI" id="CHEBI:57286"/>
        <dbReference type="ChEBI" id="CHEBI:57287"/>
        <dbReference type="ChEBI" id="CHEBI:57288"/>
        <dbReference type="EC" id="2.3.3.10"/>
    </reaction>
    <physiologicalReaction direction="left-to-right" evidence="7">
        <dbReference type="Rhea" id="RHEA:10189"/>
    </physiologicalReaction>
</comment>
<dbReference type="InterPro" id="IPR000590">
    <property type="entry name" value="HMG_CoA_synt_AS"/>
</dbReference>
<proteinExistence type="inferred from homology"/>
<dbReference type="InterPro" id="IPR010122">
    <property type="entry name" value="HMG_CoA_synthase_euk"/>
</dbReference>
<keyword evidence="5 10" id="KW-0752">Steroid biosynthesis</keyword>
<evidence type="ECO:0000313" key="15">
    <source>
        <dbReference type="WBParaSite" id="SBAD_0000545201-mRNA-1"/>
    </source>
</evidence>
<comment type="similarity">
    <text evidence="2 10">Belongs to the thiolase-like superfamily. HMG-CoA synthase family.</text>
</comment>
<evidence type="ECO:0000256" key="7">
    <source>
        <dbReference type="ARBA" id="ARBA00049887"/>
    </source>
</evidence>